<keyword evidence="2" id="KW-1185">Reference proteome</keyword>
<dbReference type="EMBL" id="SKCS01000469">
    <property type="protein sequence ID" value="TNN06319.1"/>
    <property type="molecule type" value="Genomic_DNA"/>
</dbReference>
<comment type="caution">
    <text evidence="1">The sequence shown here is derived from an EMBL/GenBank/DDBJ whole genome shotgun (WGS) entry which is preliminary data.</text>
</comment>
<evidence type="ECO:0000313" key="1">
    <source>
        <dbReference type="EMBL" id="TNN06319.1"/>
    </source>
</evidence>
<sequence length="170" mass="19892">MDVFHYKVVPSDFNKLFNTYTKRDSVFLKRRLIPYGLNDAVEKELNKLNAKKETVTHFEQSRWDTPIITPFKAEPRICGDHLLTLNPHSLQQSCTTKETESALYKFRGSVYFPKSDLKDAYLSNLLDEIYSKPKTVNTPFGIFEYKLFLSWLSYSTVTFQRSYKPGHCRA</sequence>
<evidence type="ECO:0000313" key="2">
    <source>
        <dbReference type="Proteomes" id="UP000311919"/>
    </source>
</evidence>
<dbReference type="InterPro" id="IPR043502">
    <property type="entry name" value="DNA/RNA_pol_sf"/>
</dbReference>
<dbReference type="SUPFAM" id="SSF56672">
    <property type="entry name" value="DNA/RNA polymerases"/>
    <property type="match status" value="1"/>
</dbReference>
<accession>A0A4Z2CPZ9</accession>
<dbReference type="STRING" id="6182.A0A4Z2CPZ9"/>
<organism evidence="1 2">
    <name type="scientific">Schistosoma japonicum</name>
    <name type="common">Blood fluke</name>
    <dbReference type="NCBI Taxonomy" id="6182"/>
    <lineage>
        <taxon>Eukaryota</taxon>
        <taxon>Metazoa</taxon>
        <taxon>Spiralia</taxon>
        <taxon>Lophotrochozoa</taxon>
        <taxon>Platyhelminthes</taxon>
        <taxon>Trematoda</taxon>
        <taxon>Digenea</taxon>
        <taxon>Strigeidida</taxon>
        <taxon>Schistosomatoidea</taxon>
        <taxon>Schistosomatidae</taxon>
        <taxon>Schistosoma</taxon>
    </lineage>
</organism>
<dbReference type="InterPro" id="IPR043128">
    <property type="entry name" value="Rev_trsase/Diguanyl_cyclase"/>
</dbReference>
<name>A0A4Z2CPZ9_SCHJA</name>
<dbReference type="AlphaFoldDB" id="A0A4Z2CPZ9"/>
<proteinExistence type="predicted"/>
<dbReference type="Proteomes" id="UP000311919">
    <property type="component" value="Unassembled WGS sequence"/>
</dbReference>
<dbReference type="Gene3D" id="3.10.10.10">
    <property type="entry name" value="HIV Type 1 Reverse Transcriptase, subunit A, domain 1"/>
    <property type="match status" value="1"/>
</dbReference>
<reference evidence="1 2" key="1">
    <citation type="submission" date="2019-03" db="EMBL/GenBank/DDBJ databases">
        <title>An improved genome assembly of the fluke Schistosoma japonicum.</title>
        <authorList>
            <person name="Hu W."/>
            <person name="Luo F."/>
            <person name="Yin M."/>
            <person name="Mo X."/>
            <person name="Sun C."/>
            <person name="Wu Q."/>
            <person name="Zhu B."/>
            <person name="Xiang M."/>
            <person name="Wang J."/>
            <person name="Wang Y."/>
            <person name="Zhang T."/>
            <person name="Xu B."/>
            <person name="Zheng H."/>
            <person name="Feng Z."/>
        </authorList>
    </citation>
    <scope>NUCLEOTIDE SEQUENCE [LARGE SCALE GENOMIC DNA]</scope>
    <source>
        <strain evidence="1">HuSjv2</strain>
        <tissue evidence="1">Worms</tissue>
    </source>
</reference>
<dbReference type="Gene3D" id="3.30.70.270">
    <property type="match status" value="1"/>
</dbReference>
<gene>
    <name evidence="1" type="ORF">EWB00_008440</name>
</gene>
<dbReference type="OrthoDB" id="10068977at2759"/>
<protein>
    <submittedName>
        <fullName evidence="1">Clasp1 cytoplasmic linker associated protein</fullName>
    </submittedName>
</protein>